<accession>A0ABZ0K325</accession>
<evidence type="ECO:0008006" key="4">
    <source>
        <dbReference type="Google" id="ProtNLM"/>
    </source>
</evidence>
<organism evidence="2 3">
    <name type="scientific">Shewanella youngdeokensis</name>
    <dbReference type="NCBI Taxonomy" id="2999068"/>
    <lineage>
        <taxon>Bacteria</taxon>
        <taxon>Pseudomonadati</taxon>
        <taxon>Pseudomonadota</taxon>
        <taxon>Gammaproteobacteria</taxon>
        <taxon>Alteromonadales</taxon>
        <taxon>Shewanellaceae</taxon>
        <taxon>Shewanella</taxon>
    </lineage>
</organism>
<keyword evidence="3" id="KW-1185">Reference proteome</keyword>
<proteinExistence type="predicted"/>
<dbReference type="EMBL" id="CP136522">
    <property type="protein sequence ID" value="WOT06161.1"/>
    <property type="molecule type" value="Genomic_DNA"/>
</dbReference>
<evidence type="ECO:0000256" key="1">
    <source>
        <dbReference type="SAM" id="Phobius"/>
    </source>
</evidence>
<protein>
    <recommendedName>
        <fullName evidence="4">3-phosphoshikimate 1-carboxyvinyltransferase</fullName>
    </recommendedName>
</protein>
<feature type="transmembrane region" description="Helical" evidence="1">
    <location>
        <begin position="88"/>
        <end position="115"/>
    </location>
</feature>
<keyword evidence="1" id="KW-0812">Transmembrane</keyword>
<keyword evidence="1" id="KW-1133">Transmembrane helix</keyword>
<dbReference type="Proteomes" id="UP001529491">
    <property type="component" value="Chromosome"/>
</dbReference>
<evidence type="ECO:0000313" key="2">
    <source>
        <dbReference type="EMBL" id="WOT06161.1"/>
    </source>
</evidence>
<sequence length="137" mass="16364">MSQDYQRPSFRDDTRVNKALQNMPLVHAQSYTETQLRYLRLALIGNQWQQHFIDQRGTFYFPFIGWRFFYVLLLGKNKRALNRKEKHLSLFIFFVLVLLFMVICISMGLLLLYLLKSALGIDLFEESSLGLWDWFNS</sequence>
<reference evidence="2 3" key="1">
    <citation type="submission" date="2023-10" db="EMBL/GenBank/DDBJ databases">
        <title>Complete genome sequence of Shewanella sp. DAU334.</title>
        <authorList>
            <person name="Lee Y.-S."/>
            <person name="Jeong H.-R."/>
            <person name="Hwang E.-J."/>
            <person name="Choi Y.-L."/>
            <person name="Kim G.-D."/>
        </authorList>
    </citation>
    <scope>NUCLEOTIDE SEQUENCE [LARGE SCALE GENOMIC DNA]</scope>
    <source>
        <strain evidence="2 3">DAU334</strain>
    </source>
</reference>
<name>A0ABZ0K325_9GAMM</name>
<feature type="transmembrane region" description="Helical" evidence="1">
    <location>
        <begin position="59"/>
        <end position="76"/>
    </location>
</feature>
<dbReference type="RefSeq" id="WP_310470430.1">
    <property type="nucleotide sequence ID" value="NZ_CP136522.1"/>
</dbReference>
<evidence type="ECO:0000313" key="3">
    <source>
        <dbReference type="Proteomes" id="UP001529491"/>
    </source>
</evidence>
<keyword evidence="1" id="KW-0472">Membrane</keyword>
<gene>
    <name evidence="2" type="ORF">RGE70_04975</name>
</gene>